<evidence type="ECO:0000256" key="1">
    <source>
        <dbReference type="SAM" id="MobiDB-lite"/>
    </source>
</evidence>
<proteinExistence type="predicted"/>
<keyword evidence="2" id="KW-0614">Plasmid</keyword>
<protein>
    <submittedName>
        <fullName evidence="2">Uncharacterized protein</fullName>
    </submittedName>
</protein>
<reference evidence="2 3" key="1">
    <citation type="submission" date="2017-04" db="EMBL/GenBank/DDBJ databases">
        <title>Complete genome sequences of Rhizobium genomic linages associated to common bean (phaseolus vulgaris).</title>
        <authorList>
            <person name="Santamaria R.I."/>
            <person name="Bustos P."/>
            <person name="Perez-Carrascal O."/>
            <person name="Martinez-Flores I."/>
            <person name="Juarez S."/>
            <person name="Lozano L."/>
            <person name="Miranda F."/>
            <person name="Vinuesa P."/>
            <person name="Martinez-Romero E."/>
            <person name="Cevallos M.A."/>
            <person name="Romero D."/>
            <person name="Davila G."/>
            <person name="Gonzalez V."/>
        </authorList>
    </citation>
    <scope>NUCLEOTIDE SEQUENCE [LARGE SCALE GENOMIC DNA]</scope>
    <source>
        <strain evidence="2 3">NXC12</strain>
        <plasmid evidence="3">pretnxc12d</plasmid>
    </source>
</reference>
<organism evidence="2 3">
    <name type="scientific">Rhizobium etli</name>
    <dbReference type="NCBI Taxonomy" id="29449"/>
    <lineage>
        <taxon>Bacteria</taxon>
        <taxon>Pseudomonadati</taxon>
        <taxon>Pseudomonadota</taxon>
        <taxon>Alphaproteobacteria</taxon>
        <taxon>Hyphomicrobiales</taxon>
        <taxon>Rhizobiaceae</taxon>
        <taxon>Rhizobium/Agrobacterium group</taxon>
        <taxon>Rhizobium</taxon>
    </lineage>
</organism>
<evidence type="ECO:0000313" key="3">
    <source>
        <dbReference type="Proteomes" id="UP000194159"/>
    </source>
</evidence>
<feature type="region of interest" description="Disordered" evidence="1">
    <location>
        <begin position="12"/>
        <end position="71"/>
    </location>
</feature>
<dbReference type="EMBL" id="CP020910">
    <property type="protein sequence ID" value="ARQ13428.1"/>
    <property type="molecule type" value="Genomic_DNA"/>
</dbReference>
<feature type="compositionally biased region" description="Basic and acidic residues" evidence="1">
    <location>
        <begin position="15"/>
        <end position="24"/>
    </location>
</feature>
<dbReference type="RefSeq" id="WP_085780376.1">
    <property type="nucleotide sequence ID" value="NZ_CP020910.1"/>
</dbReference>
<dbReference type="Proteomes" id="UP000194159">
    <property type="component" value="Plasmid pRetNXC12d"/>
</dbReference>
<geneLocation type="plasmid" evidence="3">
    <name>pretnxc12d</name>
</geneLocation>
<feature type="compositionally biased region" description="Basic and acidic residues" evidence="1">
    <location>
        <begin position="52"/>
        <end position="61"/>
    </location>
</feature>
<accession>A0AAN1BLK6</accession>
<evidence type="ECO:0000313" key="2">
    <source>
        <dbReference type="EMBL" id="ARQ13428.1"/>
    </source>
</evidence>
<sequence>MASPWKFLARLVSPGRERKRENGSTDKATPDALAIAAPTGTPAEESVNGADRPAREQRRDQSAAISAETVRSEAAVRDDRYEVDREDAKIVEAANPALSGGTGIDVTAAHDATEVNRDVEVVSHKRRSRGKAVAIGNVSEVCQVIHTADEVNLDEEIMVLRSQLAGKLRLQNAQLRKRLERFDRRDIAALCPFEQD</sequence>
<dbReference type="AlphaFoldDB" id="A0AAN1BLK6"/>
<gene>
    <name evidence="2" type="ORF">NXC12_PD00336</name>
</gene>
<name>A0AAN1BLK6_RHIET</name>